<keyword evidence="3" id="KW-1185">Reference proteome</keyword>
<evidence type="ECO:0000313" key="2">
    <source>
        <dbReference type="Ensembl" id="ENSPSTP00000010138.1"/>
    </source>
</evidence>
<reference evidence="2" key="1">
    <citation type="submission" date="2025-08" db="UniProtKB">
        <authorList>
            <consortium name="Ensembl"/>
        </authorList>
    </citation>
    <scope>IDENTIFICATION</scope>
</reference>
<dbReference type="AlphaFoldDB" id="A0A8C9L8M9"/>
<feature type="region of interest" description="Disordered" evidence="1">
    <location>
        <begin position="42"/>
        <end position="114"/>
    </location>
</feature>
<evidence type="ECO:0000313" key="3">
    <source>
        <dbReference type="Proteomes" id="UP000694428"/>
    </source>
</evidence>
<evidence type="ECO:0000256" key="1">
    <source>
        <dbReference type="SAM" id="MobiDB-lite"/>
    </source>
</evidence>
<proteinExistence type="predicted"/>
<organism evidence="2 3">
    <name type="scientific">Pavo cristatus</name>
    <name type="common">Indian peafowl</name>
    <name type="synonym">Blue peafowl</name>
    <dbReference type="NCBI Taxonomy" id="9049"/>
    <lineage>
        <taxon>Eukaryota</taxon>
        <taxon>Metazoa</taxon>
        <taxon>Chordata</taxon>
        <taxon>Craniata</taxon>
        <taxon>Vertebrata</taxon>
        <taxon>Euteleostomi</taxon>
        <taxon>Archelosauria</taxon>
        <taxon>Archosauria</taxon>
        <taxon>Dinosauria</taxon>
        <taxon>Saurischia</taxon>
        <taxon>Theropoda</taxon>
        <taxon>Coelurosauria</taxon>
        <taxon>Aves</taxon>
        <taxon>Neognathae</taxon>
        <taxon>Galloanserae</taxon>
        <taxon>Galliformes</taxon>
        <taxon>Phasianidae</taxon>
        <taxon>Phasianinae</taxon>
        <taxon>Pavo</taxon>
    </lineage>
</organism>
<reference evidence="2" key="2">
    <citation type="submission" date="2025-09" db="UniProtKB">
        <authorList>
            <consortium name="Ensembl"/>
        </authorList>
    </citation>
    <scope>IDENTIFICATION</scope>
</reference>
<protein>
    <submittedName>
        <fullName evidence="2">Uncharacterized protein</fullName>
    </submittedName>
</protein>
<dbReference type="Ensembl" id="ENSPSTT00000010640.1">
    <property type="protein sequence ID" value="ENSPSTP00000010138.1"/>
    <property type="gene ID" value="ENSPSTG00000007165.1"/>
</dbReference>
<accession>A0A8C9L8M9</accession>
<name>A0A8C9L8M9_PAVCR</name>
<sequence>MVTPHSPGSASASLLFGEGIFPDIQPDLPWHNTRPSPLIAVTWEQRPTPPSPQPPFRSLRDFSSESPGFSQPPRLPPEASYGKLRPVRAAPPPPTQQHHRRPTEKIEDVEITLV</sequence>
<dbReference type="Proteomes" id="UP000694428">
    <property type="component" value="Unplaced"/>
</dbReference>